<evidence type="ECO:0000256" key="1">
    <source>
        <dbReference type="SAM" id="MobiDB-lite"/>
    </source>
</evidence>
<evidence type="ECO:0000313" key="5">
    <source>
        <dbReference type="Proteomes" id="UP001589568"/>
    </source>
</evidence>
<feature type="region of interest" description="Disordered" evidence="1">
    <location>
        <begin position="467"/>
        <end position="498"/>
    </location>
</feature>
<dbReference type="Pfam" id="PF22559">
    <property type="entry name" value="GNAT-phage-like"/>
    <property type="match status" value="1"/>
</dbReference>
<dbReference type="InterPro" id="IPR054341">
    <property type="entry name" value="GNAT-like_N"/>
</dbReference>
<dbReference type="Pfam" id="PF22555">
    <property type="entry name" value="DAM-like-phage1"/>
    <property type="match status" value="1"/>
</dbReference>
<reference evidence="4 5" key="1">
    <citation type="submission" date="2024-09" db="EMBL/GenBank/DDBJ databases">
        <authorList>
            <person name="Sun Q."/>
            <person name="Mori K."/>
        </authorList>
    </citation>
    <scope>NUCLEOTIDE SEQUENCE [LARGE SCALE GENOMIC DNA]</scope>
    <source>
        <strain evidence="4 5">JCM 3324</strain>
    </source>
</reference>
<dbReference type="RefSeq" id="WP_379485212.1">
    <property type="nucleotide sequence ID" value="NZ_JBHMCF010000057.1"/>
</dbReference>
<feature type="domain" description="GNAT-like N-terminal" evidence="2">
    <location>
        <begin position="9"/>
        <end position="266"/>
    </location>
</feature>
<dbReference type="InterPro" id="IPR054340">
    <property type="entry name" value="GNAT-like_C_phage-like"/>
</dbReference>
<protein>
    <submittedName>
        <fullName evidence="4">Uncharacterized protein</fullName>
    </submittedName>
</protein>
<keyword evidence="5" id="KW-1185">Reference proteome</keyword>
<name>A0ABV5P2T8_9ACTN</name>
<evidence type="ECO:0000259" key="3">
    <source>
        <dbReference type="Pfam" id="PF22559"/>
    </source>
</evidence>
<sequence length="498" mass="55574">MAGSATLLFAGLDPSPAREYLAQLVDPSRHQRWILPCVGRWSTATAIVAKHGHPERVEASDLCLYSSVIGYLADPRRTLDELEVRIPDDLARFVSGARDEHDVAAGILLTVKYLSTPPKTVHAQEWRNELWGSATAIRDRLAAGLRTQTELLKGCRYDVADVRDVITDTVAADDPDSVFWYSNLPGHKGAYSKQYGHAETAIWTCRLLAEEFDPADTSTWLETFTGWSGDAFAYAHHGDQMPDEWVKVAALAAGHGRVDYLVANHDPGDRLVVRKGKPGIHQTWPVYADQEITPDSVISFELVDKDTCLHYRDLFVHRLGQTKAERYCLMLVDGRVTTAFGLHCRDVRLGASQHVGEVFGISVTSLRYARLGKLFMLALTSGEFRRWLQGRFSDMNQAVLEGISTASPTLHHEGKTDRGVLKLVKREPRPGGGFQLLYQGPFRDDTWAEVMRQWHAEQAWICRDSWDGPRLPRPVQQQAKKKRKGRGAGRATAGEGPA</sequence>
<proteinExistence type="predicted"/>
<evidence type="ECO:0000313" key="4">
    <source>
        <dbReference type="EMBL" id="MFB9476891.1"/>
    </source>
</evidence>
<comment type="caution">
    <text evidence="4">The sequence shown here is derived from an EMBL/GenBank/DDBJ whole genome shotgun (WGS) entry which is preliminary data.</text>
</comment>
<gene>
    <name evidence="4" type="ORF">ACFFR3_46005</name>
</gene>
<organism evidence="4 5">
    <name type="scientific">Nonomuraea salmonea</name>
    <dbReference type="NCBI Taxonomy" id="46181"/>
    <lineage>
        <taxon>Bacteria</taxon>
        <taxon>Bacillati</taxon>
        <taxon>Actinomycetota</taxon>
        <taxon>Actinomycetes</taxon>
        <taxon>Streptosporangiales</taxon>
        <taxon>Streptosporangiaceae</taxon>
        <taxon>Nonomuraea</taxon>
    </lineage>
</organism>
<evidence type="ECO:0000259" key="2">
    <source>
        <dbReference type="Pfam" id="PF22555"/>
    </source>
</evidence>
<accession>A0ABV5P2T8</accession>
<dbReference type="Proteomes" id="UP001589568">
    <property type="component" value="Unassembled WGS sequence"/>
</dbReference>
<feature type="domain" description="GNAT-like C-terminal" evidence="3">
    <location>
        <begin position="296"/>
        <end position="456"/>
    </location>
</feature>
<dbReference type="EMBL" id="JBHMCF010000057">
    <property type="protein sequence ID" value="MFB9476891.1"/>
    <property type="molecule type" value="Genomic_DNA"/>
</dbReference>